<evidence type="ECO:0000256" key="8">
    <source>
        <dbReference type="HAMAP-Rule" id="MF_00224"/>
    </source>
</evidence>
<proteinExistence type="inferred from homology"/>
<dbReference type="InterPro" id="IPR006273">
    <property type="entry name" value="Orotate_PRibTrfase_bac"/>
</dbReference>
<feature type="domain" description="Phosphoribosyltransferase" evidence="10">
    <location>
        <begin position="377"/>
        <end position="466"/>
    </location>
</feature>
<dbReference type="HAMAP" id="MF_00224">
    <property type="entry name" value="DHO_dh_type1"/>
    <property type="match status" value="1"/>
</dbReference>
<feature type="binding site" evidence="8">
    <location>
        <position position="26"/>
    </location>
    <ligand>
        <name>FMN</name>
        <dbReference type="ChEBI" id="CHEBI:58210"/>
    </ligand>
</feature>
<dbReference type="InterPro" id="IPR000836">
    <property type="entry name" value="PRTase_dom"/>
</dbReference>
<dbReference type="InterPro" id="IPR024920">
    <property type="entry name" value="Dihydroorotate_DH_1"/>
</dbReference>
<dbReference type="CDD" id="cd04740">
    <property type="entry name" value="DHOD_1B_like"/>
    <property type="match status" value="1"/>
</dbReference>
<comment type="function">
    <text evidence="9">Catalyzes the transfer of a ribosyl phosphate group from 5-phosphoribose 1-diphosphate to orotate, leading to the formation of orotidine monophosphate (OMP).</text>
</comment>
<feature type="binding site" evidence="8">
    <location>
        <position position="132"/>
    </location>
    <ligand>
        <name>substrate</name>
    </ligand>
</feature>
<feature type="active site" description="Nucleophile" evidence="8">
    <location>
        <position position="135"/>
    </location>
</feature>
<evidence type="ECO:0000256" key="1">
    <source>
        <dbReference type="ARBA" id="ARBA00004889"/>
    </source>
</evidence>
<keyword evidence="4 9" id="KW-0328">Glycosyltransferase</keyword>
<evidence type="ECO:0000256" key="3">
    <source>
        <dbReference type="ARBA" id="ARBA00022643"/>
    </source>
</evidence>
<dbReference type="NCBIfam" id="TIGR01037">
    <property type="entry name" value="pyrD_sub1_fam"/>
    <property type="match status" value="1"/>
</dbReference>
<dbReference type="GO" id="GO:0004589">
    <property type="term" value="F:dihydroorotate dehydrogenase (NAD+) activity"/>
    <property type="evidence" value="ECO:0007669"/>
    <property type="project" value="UniProtKB-EC"/>
</dbReference>
<dbReference type="SUPFAM" id="SSF53271">
    <property type="entry name" value="PRTase-like"/>
    <property type="match status" value="1"/>
</dbReference>
<comment type="function">
    <text evidence="8">Catalyzes the conversion of dihydroorotate to orotate.</text>
</comment>
<dbReference type="EC" id="1.3.-.-" evidence="8"/>
<comment type="similarity">
    <text evidence="9">Belongs to the purine/pyrimidine phosphoribosyltransferase family. PyrE subfamily.</text>
</comment>
<feature type="binding site" evidence="9">
    <location>
        <position position="433"/>
    </location>
    <ligand>
        <name>orotate</name>
        <dbReference type="ChEBI" id="CHEBI:30839"/>
    </ligand>
</feature>
<evidence type="ECO:0000256" key="6">
    <source>
        <dbReference type="ARBA" id="ARBA00022975"/>
    </source>
</evidence>
<feature type="binding site" evidence="8">
    <location>
        <position position="222"/>
    </location>
    <ligand>
        <name>FMN</name>
        <dbReference type="ChEBI" id="CHEBI:58210"/>
    </ligand>
</feature>
<keyword evidence="2 8" id="KW-0285">Flavoprotein</keyword>
<gene>
    <name evidence="9" type="primary">pyrE</name>
    <name evidence="8" type="synonym">pyrD</name>
    <name evidence="12" type="ORF">U7230_05095</name>
</gene>
<evidence type="ECO:0000259" key="11">
    <source>
        <dbReference type="Pfam" id="PF01180"/>
    </source>
</evidence>
<evidence type="ECO:0000256" key="9">
    <source>
        <dbReference type="HAMAP-Rule" id="MF_01208"/>
    </source>
</evidence>
<feature type="binding site" evidence="8">
    <location>
        <begin position="270"/>
        <end position="271"/>
    </location>
    <ligand>
        <name>FMN</name>
        <dbReference type="ChEBI" id="CHEBI:58210"/>
    </ligand>
</feature>
<comment type="catalytic activity">
    <reaction evidence="8">
        <text>(S)-dihydroorotate + A = orotate + AH2</text>
        <dbReference type="Rhea" id="RHEA:18073"/>
        <dbReference type="ChEBI" id="CHEBI:13193"/>
        <dbReference type="ChEBI" id="CHEBI:17499"/>
        <dbReference type="ChEBI" id="CHEBI:30839"/>
        <dbReference type="ChEBI" id="CHEBI:30864"/>
    </reaction>
</comment>
<keyword evidence="13" id="KW-1185">Reference proteome</keyword>
<feature type="domain" description="Dihydroorotate dehydrogenase catalytic" evidence="11">
    <location>
        <begin position="9"/>
        <end position="291"/>
    </location>
</feature>
<dbReference type="InterPro" id="IPR023031">
    <property type="entry name" value="OPRT"/>
</dbReference>
<feature type="binding site" description="in other chain" evidence="9">
    <location>
        <begin position="429"/>
        <end position="437"/>
    </location>
    <ligand>
        <name>5-phospho-alpha-D-ribose 1-diphosphate</name>
        <dbReference type="ChEBI" id="CHEBI:58017"/>
        <note>ligand shared between dimeric partners</note>
    </ligand>
</feature>
<feature type="binding site" evidence="8">
    <location>
        <position position="104"/>
    </location>
    <ligand>
        <name>FMN</name>
        <dbReference type="ChEBI" id="CHEBI:58210"/>
    </ligand>
</feature>
<reference evidence="12 13" key="1">
    <citation type="journal article" date="2024" name="Front. Microbiol.">
        <title>Novel thermophilic genera Geochorda gen. nov. and Carboxydochorda gen. nov. from the deep terrestrial subsurface reveal the ecophysiological diversity in the class Limnochordia.</title>
        <authorList>
            <person name="Karnachuk O.V."/>
            <person name="Lukina A.P."/>
            <person name="Avakyan M.R."/>
            <person name="Kadnikov V.V."/>
            <person name="Begmatov S."/>
            <person name="Beletsky A.V."/>
            <person name="Vlasova K.G."/>
            <person name="Novikov A.A."/>
            <person name="Shcherbakova V.A."/>
            <person name="Mardanov A.V."/>
            <person name="Ravin N.V."/>
        </authorList>
    </citation>
    <scope>NUCLEOTIDE SEQUENCE [LARGE SCALE GENOMIC DNA]</scope>
    <source>
        <strain evidence="12 13">L945</strain>
    </source>
</reference>
<comment type="cofactor">
    <cofactor evidence="9">
        <name>Mg(2+)</name>
        <dbReference type="ChEBI" id="CHEBI:18420"/>
    </cofactor>
</comment>
<keyword evidence="9" id="KW-0460">Magnesium</keyword>
<dbReference type="InterPro" id="IPR049622">
    <property type="entry name" value="Dihydroorotate_DH_I"/>
</dbReference>
<comment type="subunit">
    <text evidence="9">Homodimer.</text>
</comment>
<dbReference type="HAMAP" id="MF_01208">
    <property type="entry name" value="PyrE"/>
    <property type="match status" value="1"/>
</dbReference>
<feature type="binding site" evidence="8">
    <location>
        <position position="170"/>
    </location>
    <ligand>
        <name>FMN</name>
        <dbReference type="ChEBI" id="CHEBI:58210"/>
    </ligand>
</feature>
<dbReference type="EMBL" id="CP141615">
    <property type="protein sequence ID" value="WRP18388.1"/>
    <property type="molecule type" value="Genomic_DNA"/>
</dbReference>
<keyword evidence="5 9" id="KW-0808">Transferase</keyword>
<feature type="binding site" evidence="8">
    <location>
        <begin position="197"/>
        <end position="198"/>
    </location>
    <ligand>
        <name>substrate</name>
    </ligand>
</feature>
<feature type="binding site" evidence="8">
    <location>
        <begin position="248"/>
        <end position="249"/>
    </location>
    <ligand>
        <name>FMN</name>
        <dbReference type="ChEBI" id="CHEBI:58210"/>
    </ligand>
</feature>
<keyword evidence="6 8" id="KW-0665">Pyrimidine biosynthesis</keyword>
<organism evidence="12 13">
    <name type="scientific">Carboxydichorda subterranea</name>
    <dbReference type="NCBI Taxonomy" id="3109565"/>
    <lineage>
        <taxon>Bacteria</taxon>
        <taxon>Bacillati</taxon>
        <taxon>Bacillota</taxon>
        <taxon>Limnochordia</taxon>
        <taxon>Limnochordales</taxon>
        <taxon>Geochordaceae</taxon>
        <taxon>Carboxydichorda</taxon>
    </lineage>
</organism>
<evidence type="ECO:0000256" key="4">
    <source>
        <dbReference type="ARBA" id="ARBA00022676"/>
    </source>
</evidence>
<dbReference type="Proteomes" id="UP001332192">
    <property type="component" value="Chromosome"/>
</dbReference>
<comment type="cofactor">
    <cofactor evidence="8">
        <name>FMN</name>
        <dbReference type="ChEBI" id="CHEBI:58210"/>
    </cofactor>
    <text evidence="8">Binds 1 FMN per subunit.</text>
</comment>
<dbReference type="RefSeq" id="WP_324717661.1">
    <property type="nucleotide sequence ID" value="NZ_CP141615.1"/>
</dbReference>
<evidence type="ECO:0000256" key="5">
    <source>
        <dbReference type="ARBA" id="ARBA00022679"/>
    </source>
</evidence>
<dbReference type="Gene3D" id="3.40.50.2020">
    <property type="match status" value="1"/>
</dbReference>
<evidence type="ECO:0000256" key="2">
    <source>
        <dbReference type="ARBA" id="ARBA00022630"/>
    </source>
</evidence>
<evidence type="ECO:0000313" key="13">
    <source>
        <dbReference type="Proteomes" id="UP001332192"/>
    </source>
</evidence>
<dbReference type="InterPro" id="IPR013785">
    <property type="entry name" value="Aldolase_TIM"/>
</dbReference>
<dbReference type="CDD" id="cd06223">
    <property type="entry name" value="PRTases_typeI"/>
    <property type="match status" value="1"/>
</dbReference>
<protein>
    <recommendedName>
        <fullName evidence="8 9">Multifunctional fusion protein</fullName>
    </recommendedName>
    <domain>
        <recommendedName>
            <fullName evidence="8">Dihydroorotate dehydrogenase</fullName>
            <shortName evidence="8">DHOD</shortName>
            <shortName evidence="8">DHODase</shortName>
            <shortName evidence="8">DHOdehase</shortName>
            <ecNumber evidence="8">1.3.-.-</ecNumber>
        </recommendedName>
    </domain>
    <domain>
        <recommendedName>
            <fullName evidence="9">Orotate phosphoribosyltransferase</fullName>
            <shortName evidence="9">OPRT</shortName>
            <shortName evidence="9">OPRTase</shortName>
            <ecNumber evidence="9">2.4.2.10</ecNumber>
        </recommendedName>
    </domain>
</protein>
<comment type="subcellular location">
    <subcellularLocation>
        <location evidence="8">Cytoplasm</location>
    </subcellularLocation>
</comment>
<dbReference type="InterPro" id="IPR050074">
    <property type="entry name" value="DHO_dehydrogenase"/>
</dbReference>
<comment type="catalytic activity">
    <reaction evidence="9">
        <text>orotidine 5'-phosphate + diphosphate = orotate + 5-phospho-alpha-D-ribose 1-diphosphate</text>
        <dbReference type="Rhea" id="RHEA:10380"/>
        <dbReference type="ChEBI" id="CHEBI:30839"/>
        <dbReference type="ChEBI" id="CHEBI:33019"/>
        <dbReference type="ChEBI" id="CHEBI:57538"/>
        <dbReference type="ChEBI" id="CHEBI:58017"/>
        <dbReference type="EC" id="2.4.2.10"/>
    </reaction>
</comment>
<evidence type="ECO:0000313" key="12">
    <source>
        <dbReference type="EMBL" id="WRP18388.1"/>
    </source>
</evidence>
<dbReference type="PROSITE" id="PS00912">
    <property type="entry name" value="DHODEHASE_2"/>
    <property type="match status" value="1"/>
</dbReference>
<dbReference type="InterPro" id="IPR029057">
    <property type="entry name" value="PRTase-like"/>
</dbReference>
<comment type="similarity">
    <text evidence="8">Belongs to the dihydroorotate dehydrogenase family. Type 1 subfamily.</text>
</comment>
<keyword evidence="8" id="KW-0963">Cytoplasm</keyword>
<sequence length="506" mass="53288">MRPRAGASLEVQLGPLRLRNPVVMASGTFGYGLDLRGIVEPQWVGAVVTKGLSLEPWTGHAPPRLVETPAGLVNAIGLENPGVEAFVQHVLPQLSATGATIIANIVGKQVEEYAQVARRLDGTGAVAAFEINISCPNVKEGGATFATSPVTAARVVAAVRAVTRRPIFVKLAPMGADPVEVARASAAVGADGFTVANTYPALVIDTRSGRPALTAGVGGLSGPAVRPLSVRLASEVYRATGMPIIGSGGVETIRDALEYFLAGARAVAVGTATFHRPTAALEIVEGLRDHLETAGAASFEAWLDSVVPRVERRPAPEEQAFRFLQQTGAVLEGHFQLSSGLHSDRYVEKFRLLERPGVAEAMVRLLALRLLDLPAEVVVGPATGGILLAYELARQLGVSRAFFTERVGGRMQVRRGFSLPPGARVLLVEDVVTTGGSVMETAEAVEEAGGQVVGIGCLIDRSGGRFAPPVPFRPLVRLELRTHPPEACPLCEQGIPLSDPGSRRIR</sequence>
<feature type="binding site" evidence="8">
    <location>
        <position position="132"/>
    </location>
    <ligand>
        <name>FMN</name>
        <dbReference type="ChEBI" id="CHEBI:58210"/>
    </ligand>
</feature>
<accession>A0ABZ1C2L3</accession>
<dbReference type="PANTHER" id="PTHR48109">
    <property type="entry name" value="DIHYDROOROTATE DEHYDROGENASE (QUINONE), MITOCHONDRIAL-RELATED"/>
    <property type="match status" value="1"/>
</dbReference>
<feature type="binding site" evidence="9">
    <location>
        <position position="461"/>
    </location>
    <ligand>
        <name>orotate</name>
        <dbReference type="ChEBI" id="CHEBI:30839"/>
    </ligand>
</feature>
<dbReference type="InterPro" id="IPR033888">
    <property type="entry name" value="DHOD_1B"/>
</dbReference>
<dbReference type="EC" id="2.4.2.10" evidence="9"/>
<feature type="binding site" evidence="8">
    <location>
        <position position="50"/>
    </location>
    <ligand>
        <name>substrate</name>
    </ligand>
</feature>
<dbReference type="InterPro" id="IPR005720">
    <property type="entry name" value="Dihydroorotate_DH_cat"/>
</dbReference>
<dbReference type="InterPro" id="IPR001295">
    <property type="entry name" value="Dihydroorotate_DH_CS"/>
</dbReference>
<dbReference type="Pfam" id="PF00156">
    <property type="entry name" value="Pribosyltran"/>
    <property type="match status" value="1"/>
</dbReference>
<name>A0ABZ1C2L3_9FIRM</name>
<dbReference type="Pfam" id="PF01180">
    <property type="entry name" value="DHO_dh"/>
    <property type="match status" value="1"/>
</dbReference>
<evidence type="ECO:0000259" key="10">
    <source>
        <dbReference type="Pfam" id="PF00156"/>
    </source>
</evidence>
<evidence type="ECO:0000256" key="7">
    <source>
        <dbReference type="ARBA" id="ARBA00023002"/>
    </source>
</evidence>
<feature type="binding site" evidence="8">
    <location>
        <begin position="50"/>
        <end position="51"/>
    </location>
    <ligand>
        <name>FMN</name>
        <dbReference type="ChEBI" id="CHEBI:58210"/>
    </ligand>
</feature>
<dbReference type="SUPFAM" id="SSF51395">
    <property type="entry name" value="FMN-linked oxidoreductases"/>
    <property type="match status" value="1"/>
</dbReference>
<dbReference type="NCBIfam" id="NF005574">
    <property type="entry name" value="PRK07259.1"/>
    <property type="match status" value="1"/>
</dbReference>
<dbReference type="Gene3D" id="3.20.20.70">
    <property type="entry name" value="Aldolase class I"/>
    <property type="match status" value="1"/>
</dbReference>
<comment type="caution">
    <text evidence="8">Lacks conserved residue(s) required for the propagation of feature annotation.</text>
</comment>
<dbReference type="NCBIfam" id="TIGR01367">
    <property type="entry name" value="pyrE_Therm"/>
    <property type="match status" value="1"/>
</dbReference>
<dbReference type="PANTHER" id="PTHR48109:SF1">
    <property type="entry name" value="DIHYDROOROTATE DEHYDROGENASE (FUMARATE)"/>
    <property type="match status" value="1"/>
</dbReference>
<keyword evidence="3 8" id="KW-0288">FMN</keyword>
<feature type="binding site" evidence="8">
    <location>
        <begin position="74"/>
        <end position="78"/>
    </location>
    <ligand>
        <name>substrate</name>
    </ligand>
</feature>
<keyword evidence="7 8" id="KW-0560">Oxidoreductase</keyword>
<comment type="pathway">
    <text evidence="1 9">Pyrimidine metabolism; UMP biosynthesis via de novo pathway; UMP from orotate: step 1/2.</text>
</comment>